<feature type="domain" description="Uracil-DNA glycosylase-like" evidence="1">
    <location>
        <begin position="64"/>
        <end position="186"/>
    </location>
</feature>
<dbReference type="InterPro" id="IPR036895">
    <property type="entry name" value="Uracil-DNA_glycosylase-like_sf"/>
</dbReference>
<dbReference type="InterPro" id="IPR005122">
    <property type="entry name" value="Uracil-DNA_glycosylase-like"/>
</dbReference>
<dbReference type="KEGG" id="rmr:Rmar_0041"/>
<organism evidence="2 3">
    <name type="scientific">Rhodothermus marinus (strain ATCC 43812 / DSM 4252 / R-10)</name>
    <name type="common">Rhodothermus obamensis</name>
    <dbReference type="NCBI Taxonomy" id="518766"/>
    <lineage>
        <taxon>Bacteria</taxon>
        <taxon>Pseudomonadati</taxon>
        <taxon>Rhodothermota</taxon>
        <taxon>Rhodothermia</taxon>
        <taxon>Rhodothermales</taxon>
        <taxon>Rhodothermaceae</taxon>
        <taxon>Rhodothermus</taxon>
    </lineage>
</organism>
<dbReference type="Pfam" id="PF03167">
    <property type="entry name" value="UDG"/>
    <property type="match status" value="1"/>
</dbReference>
<protein>
    <recommendedName>
        <fullName evidence="1">Uracil-DNA glycosylase-like domain-containing protein</fullName>
    </recommendedName>
</protein>
<name>D0MK37_RHOM4</name>
<proteinExistence type="predicted"/>
<dbReference type="Proteomes" id="UP000002221">
    <property type="component" value="Chromosome"/>
</dbReference>
<dbReference type="CDD" id="cd10035">
    <property type="entry name" value="UDG_like"/>
    <property type="match status" value="1"/>
</dbReference>
<evidence type="ECO:0000259" key="1">
    <source>
        <dbReference type="Pfam" id="PF03167"/>
    </source>
</evidence>
<sequence>MSQVLIEPFRKVWAAFERRLFPVPSSDRLFNLYRDRHPELDRPEAPAIRRRNLWRYLAAYETPPTVFLLAEAPGPWGCRFSGVPLTSEAQLLDPDFPLAGEASGRAERPHREYSARIYWRVMRPYFPRFFTWSTVPLHPHRPGVPLSIRTPTQREVRDWLPLVADLIEALKPAQVIAIGRKAEFALQSLGIPCTYVRHPSQGGARLFEAGVRALLGDP</sequence>
<dbReference type="AlphaFoldDB" id="D0MK37"/>
<accession>D0MK37</accession>
<reference evidence="2 3" key="1">
    <citation type="journal article" date="2009" name="Stand. Genomic Sci.">
        <title>Complete genome sequence of Rhodothermus marinus type strain (R-10).</title>
        <authorList>
            <person name="Nolan M."/>
            <person name="Tindall B.J."/>
            <person name="Pomrenke H."/>
            <person name="Lapidus A."/>
            <person name="Copeland A."/>
            <person name="Glavina Del Rio T."/>
            <person name="Lucas S."/>
            <person name="Chen F."/>
            <person name="Tice H."/>
            <person name="Cheng J.F."/>
            <person name="Saunders E."/>
            <person name="Han C."/>
            <person name="Bruce D."/>
            <person name="Goodwin L."/>
            <person name="Chain P."/>
            <person name="Pitluck S."/>
            <person name="Ovchinikova G."/>
            <person name="Pati A."/>
            <person name="Ivanova N."/>
            <person name="Mavromatis K."/>
            <person name="Chen A."/>
            <person name="Palaniappan K."/>
            <person name="Land M."/>
            <person name="Hauser L."/>
            <person name="Chang Y.J."/>
            <person name="Jeffries C.D."/>
            <person name="Brettin T."/>
            <person name="Goker M."/>
            <person name="Bristow J."/>
            <person name="Eisen J.A."/>
            <person name="Markowitz V."/>
            <person name="Hugenholtz P."/>
            <person name="Kyrpides N.C."/>
            <person name="Klenk H.P."/>
            <person name="Detter J.C."/>
        </authorList>
    </citation>
    <scope>NUCLEOTIDE SEQUENCE [LARGE SCALE GENOMIC DNA]</scope>
    <source>
        <strain evidence="3">ATCC 43812 / DSM 4252 / R-10</strain>
    </source>
</reference>
<dbReference type="EMBL" id="CP001807">
    <property type="protein sequence ID" value="ACY46950.1"/>
    <property type="molecule type" value="Genomic_DNA"/>
</dbReference>
<gene>
    <name evidence="2" type="ordered locus">Rmar_0041</name>
</gene>
<dbReference type="Gene3D" id="3.40.470.10">
    <property type="entry name" value="Uracil-DNA glycosylase-like domain"/>
    <property type="match status" value="1"/>
</dbReference>
<dbReference type="RefSeq" id="WP_012842562.1">
    <property type="nucleotide sequence ID" value="NC_013501.1"/>
</dbReference>
<keyword evidence="3" id="KW-1185">Reference proteome</keyword>
<evidence type="ECO:0000313" key="3">
    <source>
        <dbReference type="Proteomes" id="UP000002221"/>
    </source>
</evidence>
<dbReference type="OrthoDB" id="4977218at2"/>
<dbReference type="HOGENOM" id="CLU_101311_0_0_10"/>
<evidence type="ECO:0000313" key="2">
    <source>
        <dbReference type="EMBL" id="ACY46950.1"/>
    </source>
</evidence>
<dbReference type="SUPFAM" id="SSF52141">
    <property type="entry name" value="Uracil-DNA glycosylase-like"/>
    <property type="match status" value="1"/>
</dbReference>
<dbReference type="eggNOG" id="COG1573">
    <property type="taxonomic scope" value="Bacteria"/>
</dbReference>
<dbReference type="STRING" id="518766.Rmar_0041"/>